<organism evidence="1 2">
    <name type="scientific">Nesidiocoris tenuis</name>
    <dbReference type="NCBI Taxonomy" id="355587"/>
    <lineage>
        <taxon>Eukaryota</taxon>
        <taxon>Metazoa</taxon>
        <taxon>Ecdysozoa</taxon>
        <taxon>Arthropoda</taxon>
        <taxon>Hexapoda</taxon>
        <taxon>Insecta</taxon>
        <taxon>Pterygota</taxon>
        <taxon>Neoptera</taxon>
        <taxon>Paraneoptera</taxon>
        <taxon>Hemiptera</taxon>
        <taxon>Heteroptera</taxon>
        <taxon>Panheteroptera</taxon>
        <taxon>Cimicomorpha</taxon>
        <taxon>Miridae</taxon>
        <taxon>Dicyphina</taxon>
        <taxon>Nesidiocoris</taxon>
    </lineage>
</organism>
<name>A0A6H5FV67_9HEMI</name>
<evidence type="ECO:0000313" key="1">
    <source>
        <dbReference type="EMBL" id="CAA9993556.1"/>
    </source>
</evidence>
<gene>
    <name evidence="1" type="ORF">NTEN_LOCUS486</name>
</gene>
<sequence>MPSQSGAFPLKRDIWTSPTRSWGHRDTSLQIGTVPPNAGRLVTSIMLLHYI</sequence>
<keyword evidence="2" id="KW-1185">Reference proteome</keyword>
<evidence type="ECO:0000313" key="2">
    <source>
        <dbReference type="Proteomes" id="UP000479000"/>
    </source>
</evidence>
<dbReference type="EMBL" id="CADCXU010000758">
    <property type="protein sequence ID" value="CAA9993556.1"/>
    <property type="molecule type" value="Genomic_DNA"/>
</dbReference>
<reference evidence="1 2" key="1">
    <citation type="submission" date="2020-02" db="EMBL/GenBank/DDBJ databases">
        <authorList>
            <person name="Ferguson B K."/>
        </authorList>
    </citation>
    <scope>NUCLEOTIDE SEQUENCE [LARGE SCALE GENOMIC DNA]</scope>
</reference>
<protein>
    <submittedName>
        <fullName evidence="1">Uncharacterized protein</fullName>
    </submittedName>
</protein>
<dbReference type="Proteomes" id="UP000479000">
    <property type="component" value="Unassembled WGS sequence"/>
</dbReference>
<feature type="non-terminal residue" evidence="1">
    <location>
        <position position="51"/>
    </location>
</feature>
<dbReference type="AlphaFoldDB" id="A0A6H5FV67"/>
<accession>A0A6H5FV67</accession>
<proteinExistence type="predicted"/>